<dbReference type="CDD" id="cd07814">
    <property type="entry name" value="SRPBCC_CalC_Aha1-like"/>
    <property type="match status" value="1"/>
</dbReference>
<comment type="similarity">
    <text evidence="1">Belongs to the AHA1 family.</text>
</comment>
<sequence length="150" mass="17507">MSAKPVEIVEIFDVSIDKVWNALTTKSAFDKWYFDIKKFVPEVGFEFEFYGGSYLHHCKIVEVEPTKLLAYTWKYPVYEGNSVVTFILDELTDEIVPQTKLTLIHEGIETFPPDDKNFSRESFEAGWTEIIRISLKNYLEGNYEEDSKVE</sequence>
<reference evidence="4 5" key="1">
    <citation type="submission" date="2018-06" db="EMBL/GenBank/DDBJ databases">
        <authorList>
            <consortium name="Pathogen Informatics"/>
            <person name="Doyle S."/>
        </authorList>
    </citation>
    <scope>NUCLEOTIDE SEQUENCE [LARGE SCALE GENOMIC DNA]</scope>
    <source>
        <strain evidence="4 5">NCTC13456</strain>
    </source>
</reference>
<protein>
    <submittedName>
        <fullName evidence="4">Activator of HSP90 ATPase</fullName>
    </submittedName>
    <submittedName>
        <fullName evidence="3">SRPBCC domain-containing protein</fullName>
    </submittedName>
</protein>
<dbReference type="STRING" id="343874.GCA_000805695_00401"/>
<name>A0A376GCZ2_9FLAO</name>
<dbReference type="Pfam" id="PF08327">
    <property type="entry name" value="AHSA1"/>
    <property type="match status" value="1"/>
</dbReference>
<accession>A0A376GCZ2</accession>
<dbReference type="EMBL" id="UFXS01000001">
    <property type="protein sequence ID" value="STD58659.1"/>
    <property type="molecule type" value="Genomic_DNA"/>
</dbReference>
<evidence type="ECO:0000256" key="1">
    <source>
        <dbReference type="ARBA" id="ARBA00006817"/>
    </source>
</evidence>
<dbReference type="Proteomes" id="UP000267844">
    <property type="component" value="Unassembled WGS sequence"/>
</dbReference>
<reference evidence="3 6" key="2">
    <citation type="submission" date="2018-10" db="EMBL/GenBank/DDBJ databases">
        <title>Transmission dynamics of multidrug resistant bacteria on intensive care unit surfaces.</title>
        <authorList>
            <person name="D'Souza A.W."/>
            <person name="Potter R.F."/>
            <person name="Wallace M."/>
            <person name="Shupe A."/>
            <person name="Patel S."/>
            <person name="Sun S."/>
            <person name="Gul D."/>
            <person name="Kwon J.H."/>
            <person name="Andleeb S."/>
            <person name="Burnham C.-A.D."/>
            <person name="Dantas G."/>
        </authorList>
    </citation>
    <scope>NUCLEOTIDE SEQUENCE [LARGE SCALE GENOMIC DNA]</scope>
    <source>
        <strain evidence="3 6">WF_348</strain>
    </source>
</reference>
<dbReference type="InterPro" id="IPR023393">
    <property type="entry name" value="START-like_dom_sf"/>
</dbReference>
<dbReference type="RefSeq" id="WP_115000556.1">
    <property type="nucleotide sequence ID" value="NZ_JAAGKM010000027.1"/>
</dbReference>
<feature type="domain" description="Activator of Hsp90 ATPase homologue 1/2-like C-terminal" evidence="2">
    <location>
        <begin position="13"/>
        <end position="140"/>
    </location>
</feature>
<evidence type="ECO:0000313" key="3">
    <source>
        <dbReference type="EMBL" id="RRT92909.1"/>
    </source>
</evidence>
<dbReference type="SUPFAM" id="SSF55961">
    <property type="entry name" value="Bet v1-like"/>
    <property type="match status" value="1"/>
</dbReference>
<dbReference type="EMBL" id="RHPO01000006">
    <property type="protein sequence ID" value="RRT92909.1"/>
    <property type="molecule type" value="Genomic_DNA"/>
</dbReference>
<dbReference type="InterPro" id="IPR013538">
    <property type="entry name" value="ASHA1/2-like_C"/>
</dbReference>
<evidence type="ECO:0000313" key="4">
    <source>
        <dbReference type="EMBL" id="STD58659.1"/>
    </source>
</evidence>
<evidence type="ECO:0000259" key="2">
    <source>
        <dbReference type="Pfam" id="PF08327"/>
    </source>
</evidence>
<evidence type="ECO:0000313" key="6">
    <source>
        <dbReference type="Proteomes" id="UP000267844"/>
    </source>
</evidence>
<organism evidence="4 5">
    <name type="scientific">Empedobacter falsenii</name>
    <dbReference type="NCBI Taxonomy" id="343874"/>
    <lineage>
        <taxon>Bacteria</taxon>
        <taxon>Pseudomonadati</taxon>
        <taxon>Bacteroidota</taxon>
        <taxon>Flavobacteriia</taxon>
        <taxon>Flavobacteriales</taxon>
        <taxon>Weeksellaceae</taxon>
        <taxon>Empedobacter</taxon>
    </lineage>
</organism>
<dbReference type="Gene3D" id="3.30.530.20">
    <property type="match status" value="1"/>
</dbReference>
<dbReference type="AlphaFoldDB" id="A0A376GCZ2"/>
<evidence type="ECO:0000313" key="5">
    <source>
        <dbReference type="Proteomes" id="UP000254737"/>
    </source>
</evidence>
<dbReference type="Proteomes" id="UP000254737">
    <property type="component" value="Unassembled WGS sequence"/>
</dbReference>
<gene>
    <name evidence="4" type="primary">yndB</name>
    <name evidence="3" type="ORF">EGI89_04925</name>
    <name evidence="4" type="ORF">NCTC13456_02283</name>
</gene>
<proteinExistence type="inferred from homology"/>